<dbReference type="FunFam" id="1.10.630.10:FF:000029">
    <property type="entry name" value="Cytochrome P450 734A1"/>
    <property type="match status" value="1"/>
</dbReference>
<dbReference type="GO" id="GO:0020037">
    <property type="term" value="F:heme binding"/>
    <property type="evidence" value="ECO:0007669"/>
    <property type="project" value="InterPro"/>
</dbReference>
<evidence type="ECO:0000256" key="7">
    <source>
        <dbReference type="ARBA" id="ARBA00022989"/>
    </source>
</evidence>
<keyword evidence="16" id="KW-1185">Reference proteome</keyword>
<reference evidence="15" key="1">
    <citation type="submission" date="2023-05" db="EMBL/GenBank/DDBJ databases">
        <title>Genome and transcriptome analyses reveal genes involved in the formation of fine ridges on petal epidermal cells in Hibiscus trionum.</title>
        <authorList>
            <person name="Koshimizu S."/>
            <person name="Masuda S."/>
            <person name="Ishii T."/>
            <person name="Shirasu K."/>
            <person name="Hoshino A."/>
            <person name="Arita M."/>
        </authorList>
    </citation>
    <scope>NUCLEOTIDE SEQUENCE</scope>
    <source>
        <strain evidence="15">Hamamatsu line</strain>
    </source>
</reference>
<keyword evidence="10 13" id="KW-0503">Monooxygenase</keyword>
<dbReference type="PANTHER" id="PTHR24282:SF255">
    <property type="entry name" value="CYTOCHROME P450 72A11-RELATED"/>
    <property type="match status" value="1"/>
</dbReference>
<dbReference type="Gene3D" id="1.10.630.10">
    <property type="entry name" value="Cytochrome P450"/>
    <property type="match status" value="1"/>
</dbReference>
<keyword evidence="11 14" id="KW-0472">Membrane</keyword>
<evidence type="ECO:0000256" key="3">
    <source>
        <dbReference type="ARBA" id="ARBA00010617"/>
    </source>
</evidence>
<dbReference type="GO" id="GO:0016020">
    <property type="term" value="C:membrane"/>
    <property type="evidence" value="ECO:0007669"/>
    <property type="project" value="UniProtKB-SubCell"/>
</dbReference>
<evidence type="ECO:0000256" key="10">
    <source>
        <dbReference type="ARBA" id="ARBA00023033"/>
    </source>
</evidence>
<keyword evidence="7 14" id="KW-1133">Transmembrane helix</keyword>
<feature type="transmembrane region" description="Helical" evidence="14">
    <location>
        <begin position="6"/>
        <end position="28"/>
    </location>
</feature>
<comment type="subcellular location">
    <subcellularLocation>
        <location evidence="2">Membrane</location>
        <topology evidence="2">Single-pass membrane protein</topology>
    </subcellularLocation>
</comment>
<dbReference type="Pfam" id="PF00067">
    <property type="entry name" value="p450"/>
    <property type="match status" value="1"/>
</dbReference>
<comment type="caution">
    <text evidence="15">The sequence shown here is derived from an EMBL/GenBank/DDBJ whole genome shotgun (WGS) entry which is preliminary data.</text>
</comment>
<dbReference type="InterPro" id="IPR001128">
    <property type="entry name" value="Cyt_P450"/>
</dbReference>
<evidence type="ECO:0000256" key="8">
    <source>
        <dbReference type="ARBA" id="ARBA00023002"/>
    </source>
</evidence>
<accession>A0A9W7I240</accession>
<organism evidence="15 16">
    <name type="scientific">Hibiscus trionum</name>
    <name type="common">Flower of an hour</name>
    <dbReference type="NCBI Taxonomy" id="183268"/>
    <lineage>
        <taxon>Eukaryota</taxon>
        <taxon>Viridiplantae</taxon>
        <taxon>Streptophyta</taxon>
        <taxon>Embryophyta</taxon>
        <taxon>Tracheophyta</taxon>
        <taxon>Spermatophyta</taxon>
        <taxon>Magnoliopsida</taxon>
        <taxon>eudicotyledons</taxon>
        <taxon>Gunneridae</taxon>
        <taxon>Pentapetalae</taxon>
        <taxon>rosids</taxon>
        <taxon>malvids</taxon>
        <taxon>Malvales</taxon>
        <taxon>Malvaceae</taxon>
        <taxon>Malvoideae</taxon>
        <taxon>Hibiscus</taxon>
    </lineage>
</organism>
<evidence type="ECO:0000256" key="5">
    <source>
        <dbReference type="ARBA" id="ARBA00022692"/>
    </source>
</evidence>
<dbReference type="SUPFAM" id="SSF48264">
    <property type="entry name" value="Cytochrome P450"/>
    <property type="match status" value="1"/>
</dbReference>
<comment type="similarity">
    <text evidence="3 13">Belongs to the cytochrome P450 family.</text>
</comment>
<dbReference type="PROSITE" id="PS00086">
    <property type="entry name" value="CYTOCHROME_P450"/>
    <property type="match status" value="1"/>
</dbReference>
<protein>
    <submittedName>
        <fullName evidence="15">Cytochrome P450, family 72, subfamily A, polypeptide 7</fullName>
    </submittedName>
</protein>
<keyword evidence="8 13" id="KW-0560">Oxidoreductase</keyword>
<comment type="cofactor">
    <cofactor evidence="1 12">
        <name>heme</name>
        <dbReference type="ChEBI" id="CHEBI:30413"/>
    </cofactor>
</comment>
<evidence type="ECO:0000256" key="11">
    <source>
        <dbReference type="ARBA" id="ARBA00023136"/>
    </source>
</evidence>
<dbReference type="InterPro" id="IPR036396">
    <property type="entry name" value="Cyt_P450_sf"/>
</dbReference>
<dbReference type="InterPro" id="IPR017972">
    <property type="entry name" value="Cyt_P450_CS"/>
</dbReference>
<evidence type="ECO:0000256" key="6">
    <source>
        <dbReference type="ARBA" id="ARBA00022723"/>
    </source>
</evidence>
<dbReference type="PRINTS" id="PR00463">
    <property type="entry name" value="EP450I"/>
</dbReference>
<evidence type="ECO:0000256" key="2">
    <source>
        <dbReference type="ARBA" id="ARBA00004167"/>
    </source>
</evidence>
<dbReference type="GO" id="GO:0004497">
    <property type="term" value="F:monooxygenase activity"/>
    <property type="evidence" value="ECO:0007669"/>
    <property type="project" value="UniProtKB-KW"/>
</dbReference>
<evidence type="ECO:0000313" key="16">
    <source>
        <dbReference type="Proteomes" id="UP001165190"/>
    </source>
</evidence>
<keyword evidence="9 12" id="KW-0408">Iron</keyword>
<evidence type="ECO:0000256" key="14">
    <source>
        <dbReference type="SAM" id="Phobius"/>
    </source>
</evidence>
<sequence length="521" mass="59692">MDDSLFIVRASLSCLAVGLLMIWGWRVLNWVWLKPKKLEKCLRQQGYAGKPYRLLFGEIKEILSMTRQARSKPMPSISDDIAPYVIPHYHQTVKNYGKNSIRWFGPSPRVTITDPELIREIFTKFNEFQKPRVNPLLRLLFSGLLTLEGDEWAKHRKIISHAFHQDKLKSMLPAFYECCTEMIDKWEKMVSVNGSSEVDVWPFLVNMTRDVISRAAFGSSYEEGNRIFLLLDDQTDLLTQVVQSLYIPGWRFLPTKTNRKLKVMDKDIKDSLRELVKKREEAVKAGEVNNDDLLGILVESNLKEIQEHGDHKNRGMSIQDVVDECKLFYLAGQETTSVLLVWTMFLLARYPNWQTKAREEVLQVFGEGKPDPEGLSHLKVVTMILNEVLRLYPPIVLLARSLSKDMKLGKLSLPAGVVVSIPTLLIHHDPEIWGEDALEFRPERFAEGVSKATKNQGTFLPFGGGPRICIGQNFALMEAKMALAMILRRFWFELSPSYAHSPITVITLRPQHGAHVILHKL</sequence>
<keyword evidence="6 12" id="KW-0479">Metal-binding</keyword>
<dbReference type="AlphaFoldDB" id="A0A9W7I240"/>
<dbReference type="GO" id="GO:0005506">
    <property type="term" value="F:iron ion binding"/>
    <property type="evidence" value="ECO:0007669"/>
    <property type="project" value="InterPro"/>
</dbReference>
<keyword evidence="4 12" id="KW-0349">Heme</keyword>
<feature type="binding site" description="axial binding residue" evidence="12">
    <location>
        <position position="469"/>
    </location>
    <ligand>
        <name>heme</name>
        <dbReference type="ChEBI" id="CHEBI:30413"/>
    </ligand>
    <ligandPart>
        <name>Fe</name>
        <dbReference type="ChEBI" id="CHEBI:18248"/>
    </ligandPart>
</feature>
<proteinExistence type="inferred from homology"/>
<dbReference type="InterPro" id="IPR050665">
    <property type="entry name" value="Cytochrome_P450_Monooxygen"/>
</dbReference>
<dbReference type="GO" id="GO:0016705">
    <property type="term" value="F:oxidoreductase activity, acting on paired donors, with incorporation or reduction of molecular oxygen"/>
    <property type="evidence" value="ECO:0007669"/>
    <property type="project" value="InterPro"/>
</dbReference>
<evidence type="ECO:0000256" key="1">
    <source>
        <dbReference type="ARBA" id="ARBA00001971"/>
    </source>
</evidence>
<evidence type="ECO:0000256" key="4">
    <source>
        <dbReference type="ARBA" id="ARBA00022617"/>
    </source>
</evidence>
<keyword evidence="5 14" id="KW-0812">Transmembrane</keyword>
<name>A0A9W7I240_HIBTR</name>
<evidence type="ECO:0000256" key="13">
    <source>
        <dbReference type="RuleBase" id="RU000461"/>
    </source>
</evidence>
<dbReference type="EMBL" id="BSYR01000022">
    <property type="protein sequence ID" value="GMI88650.1"/>
    <property type="molecule type" value="Genomic_DNA"/>
</dbReference>
<dbReference type="OrthoDB" id="1470350at2759"/>
<evidence type="ECO:0000313" key="15">
    <source>
        <dbReference type="EMBL" id="GMI88650.1"/>
    </source>
</evidence>
<evidence type="ECO:0000256" key="12">
    <source>
        <dbReference type="PIRSR" id="PIRSR602401-1"/>
    </source>
</evidence>
<dbReference type="PANTHER" id="PTHR24282">
    <property type="entry name" value="CYTOCHROME P450 FAMILY MEMBER"/>
    <property type="match status" value="1"/>
</dbReference>
<dbReference type="PRINTS" id="PR00385">
    <property type="entry name" value="P450"/>
</dbReference>
<gene>
    <name evidence="15" type="ORF">HRI_002534300</name>
</gene>
<dbReference type="InterPro" id="IPR002401">
    <property type="entry name" value="Cyt_P450_E_grp-I"/>
</dbReference>
<dbReference type="Proteomes" id="UP001165190">
    <property type="component" value="Unassembled WGS sequence"/>
</dbReference>
<evidence type="ECO:0000256" key="9">
    <source>
        <dbReference type="ARBA" id="ARBA00023004"/>
    </source>
</evidence>
<dbReference type="CDD" id="cd20642">
    <property type="entry name" value="CYP72"/>
    <property type="match status" value="1"/>
</dbReference>